<dbReference type="InterPro" id="IPR045685">
    <property type="entry name" value="DUF6190"/>
</dbReference>
<reference evidence="1 2" key="1">
    <citation type="submission" date="2016-10" db="EMBL/GenBank/DDBJ databases">
        <authorList>
            <person name="de Groot N.N."/>
        </authorList>
    </citation>
    <scope>NUCLEOTIDE SEQUENCE [LARGE SCALE GENOMIC DNA]</scope>
    <source>
        <strain evidence="1 2">DSM 11363</strain>
    </source>
</reference>
<organism evidence="1 2">
    <name type="scientific">Pseudomonas graminis</name>
    <dbReference type="NCBI Taxonomy" id="158627"/>
    <lineage>
        <taxon>Bacteria</taxon>
        <taxon>Pseudomonadati</taxon>
        <taxon>Pseudomonadota</taxon>
        <taxon>Gammaproteobacteria</taxon>
        <taxon>Pseudomonadales</taxon>
        <taxon>Pseudomonadaceae</taxon>
        <taxon>Pseudomonas</taxon>
    </lineage>
</organism>
<evidence type="ECO:0008006" key="3">
    <source>
        <dbReference type="Google" id="ProtNLM"/>
    </source>
</evidence>
<dbReference type="AlphaFoldDB" id="A0A1H9YJ72"/>
<sequence>MFKEAPMIDATVFMGMHHQNQGIRDSSLAFFTQRYHSEVRMSFSQIGVCDAIIWKKARELQDVYYPFMDVLHSDMNIQRAGYSNAALTRAANSAALSGLSAEKRLQAAQVLEANCLFYTHDRDYQNCPALKPHLASFEAEHTGHTFPEGLHRLYRASLELIITEEDYRHV</sequence>
<name>A0A1H9YJ72_9PSED</name>
<dbReference type="EMBL" id="FOHW01000001">
    <property type="protein sequence ID" value="SES68543.1"/>
    <property type="molecule type" value="Genomic_DNA"/>
</dbReference>
<evidence type="ECO:0000313" key="1">
    <source>
        <dbReference type="EMBL" id="SES68543.1"/>
    </source>
</evidence>
<dbReference type="Pfam" id="PF19689">
    <property type="entry name" value="DUF6190"/>
    <property type="match status" value="1"/>
</dbReference>
<dbReference type="OrthoDB" id="3078217at2"/>
<accession>A0A1H9YJ72</accession>
<dbReference type="Proteomes" id="UP000182332">
    <property type="component" value="Unassembled WGS sequence"/>
</dbReference>
<evidence type="ECO:0000313" key="2">
    <source>
        <dbReference type="Proteomes" id="UP000182332"/>
    </source>
</evidence>
<proteinExistence type="predicted"/>
<gene>
    <name evidence="1" type="ORF">SAMN05216197_101259</name>
</gene>
<protein>
    <recommendedName>
        <fullName evidence="3">PIN domain-containing protein</fullName>
    </recommendedName>
</protein>